<dbReference type="PANTHER" id="PTHR44147:SF2">
    <property type="entry name" value="DEHYDROGENASE_REDUCTASE SDR FAMILY MEMBER 1"/>
    <property type="match status" value="1"/>
</dbReference>
<dbReference type="SUPFAM" id="SSF51735">
    <property type="entry name" value="NAD(P)-binding Rossmann-fold domains"/>
    <property type="match status" value="1"/>
</dbReference>
<name>A0A561VJ60_ACTTI</name>
<dbReference type="Proteomes" id="UP000320239">
    <property type="component" value="Unassembled WGS sequence"/>
</dbReference>
<gene>
    <name evidence="1" type="ORF">FHX34_106347</name>
</gene>
<proteinExistence type="predicted"/>
<dbReference type="PRINTS" id="PR00081">
    <property type="entry name" value="GDHRDH"/>
</dbReference>
<dbReference type="NCBIfam" id="NF006159">
    <property type="entry name" value="PRK08303.1"/>
    <property type="match status" value="1"/>
</dbReference>
<protein>
    <submittedName>
        <fullName evidence="1">NAD(P)-dependent dehydrogenase (Short-subunit alcohol dehydrogenase family)</fullName>
    </submittedName>
</protein>
<dbReference type="InterPro" id="IPR036291">
    <property type="entry name" value="NAD(P)-bd_dom_sf"/>
</dbReference>
<sequence length="298" mass="32323">MGMTSRRTAPNLSGRVALVAGGTRGAGRGIAIELGAAGAVVYVSGRTTREARSDMDRPETIEETAELVTAAGGQGIPVRCDHRDPAQVRALVAGIEDRHGRLDILVNDVWGGDPLTEWDTPFWQLDLTKVHTMWDRAVFTHVVTSRYAVPLMMRRRGGLIVEISDGLGREYRGNLAYDLAKTAVNRLAVAQAAELAEHGITALAVTPGFLRSEAMLDHFGVTEANWRDGGRKDPHFLASETPRYVGRAVAALAADPEVAARAGQVLTSWDLAEEYGFTDVDGRKPHWDRHLRDAAAPN</sequence>
<accession>A0A561VJ60</accession>
<keyword evidence="2" id="KW-1185">Reference proteome</keyword>
<organism evidence="1 2">
    <name type="scientific">Actinoplanes teichomyceticus</name>
    <dbReference type="NCBI Taxonomy" id="1867"/>
    <lineage>
        <taxon>Bacteria</taxon>
        <taxon>Bacillati</taxon>
        <taxon>Actinomycetota</taxon>
        <taxon>Actinomycetes</taxon>
        <taxon>Micromonosporales</taxon>
        <taxon>Micromonosporaceae</taxon>
        <taxon>Actinoplanes</taxon>
    </lineage>
</organism>
<dbReference type="Pfam" id="PF00106">
    <property type="entry name" value="adh_short"/>
    <property type="match status" value="1"/>
</dbReference>
<reference evidence="1 2" key="1">
    <citation type="submission" date="2019-06" db="EMBL/GenBank/DDBJ databases">
        <title>Sequencing the genomes of 1000 actinobacteria strains.</title>
        <authorList>
            <person name="Klenk H.-P."/>
        </authorList>
    </citation>
    <scope>NUCLEOTIDE SEQUENCE [LARGE SCALE GENOMIC DNA]</scope>
    <source>
        <strain evidence="1 2">DSM 43866</strain>
    </source>
</reference>
<comment type="caution">
    <text evidence="1">The sequence shown here is derived from an EMBL/GenBank/DDBJ whole genome shotgun (WGS) entry which is preliminary data.</text>
</comment>
<dbReference type="AlphaFoldDB" id="A0A561VJ60"/>
<dbReference type="EMBL" id="VIWY01000006">
    <property type="protein sequence ID" value="TWG11617.1"/>
    <property type="molecule type" value="Genomic_DNA"/>
</dbReference>
<dbReference type="PANTHER" id="PTHR44147">
    <property type="entry name" value="DEHYDROGENASE/REDUCTASE SDR FAMILY MEMBER 1"/>
    <property type="match status" value="1"/>
</dbReference>
<evidence type="ECO:0000313" key="1">
    <source>
        <dbReference type="EMBL" id="TWG11617.1"/>
    </source>
</evidence>
<dbReference type="InterPro" id="IPR002347">
    <property type="entry name" value="SDR_fam"/>
</dbReference>
<dbReference type="Gene3D" id="3.40.50.720">
    <property type="entry name" value="NAD(P)-binding Rossmann-like Domain"/>
    <property type="match status" value="1"/>
</dbReference>
<evidence type="ECO:0000313" key="2">
    <source>
        <dbReference type="Proteomes" id="UP000320239"/>
    </source>
</evidence>